<reference evidence="1 2" key="1">
    <citation type="journal article" date="2016" name="Arch. Microbiol.">
        <title>Streptomyces zhihengii sp. nov., isolated from rhizospheric soil of Psammosilene tunicoides.</title>
        <authorList>
            <person name="Huang M.J."/>
            <person name="Fei J.J."/>
            <person name="Salam N."/>
            <person name="Kim C.J."/>
            <person name="Hozzein W.N."/>
            <person name="Xiao M."/>
            <person name="Huang H.Q."/>
            <person name="Li W.J."/>
        </authorList>
    </citation>
    <scope>NUCLEOTIDE SEQUENCE [LARGE SCALE GENOMIC DNA]</scope>
    <source>
        <strain evidence="1 2">YIM T102</strain>
    </source>
</reference>
<sequence length="227" mass="24957">MRLDARVTVHDVARQLPGIEVLREHCRAMAALEAVLSPGWEARYYSFDQRWSATESVASMRNGSGDEYSIVFSPAGAYVRGFDHESPMSPYVEDGPWPGVVDEVPGVFRAYVEEPAFSDEDGMPVVTACLWREAGGEAWKAGEIEFPERAGRDPDGAGQLFGLLADRSPEAFRRWAEDYYEKPVDLEAVRYVFAGRPLTEEVVTALNADVGLPDLAGELAVIGWPAG</sequence>
<dbReference type="EMBL" id="JAFEJA010000001">
    <property type="protein sequence ID" value="MBM9619351.1"/>
    <property type="molecule type" value="Genomic_DNA"/>
</dbReference>
<evidence type="ECO:0000313" key="1">
    <source>
        <dbReference type="EMBL" id="MBM9619351.1"/>
    </source>
</evidence>
<accession>A0ABS2UP82</accession>
<organism evidence="1 2">
    <name type="scientific">Streptomyces zhihengii</name>
    <dbReference type="NCBI Taxonomy" id="1818004"/>
    <lineage>
        <taxon>Bacteria</taxon>
        <taxon>Bacillati</taxon>
        <taxon>Actinomycetota</taxon>
        <taxon>Actinomycetes</taxon>
        <taxon>Kitasatosporales</taxon>
        <taxon>Streptomycetaceae</taxon>
        <taxon>Streptomyces</taxon>
    </lineage>
</organism>
<evidence type="ECO:0000313" key="2">
    <source>
        <dbReference type="Proteomes" id="UP000664109"/>
    </source>
</evidence>
<name>A0ABS2UP82_9ACTN</name>
<gene>
    <name evidence="1" type="ORF">JE024_11545</name>
</gene>
<proteinExistence type="predicted"/>
<keyword evidence="2" id="KW-1185">Reference proteome</keyword>
<protein>
    <submittedName>
        <fullName evidence="1">Uncharacterized protein</fullName>
    </submittedName>
</protein>
<comment type="caution">
    <text evidence="1">The sequence shown here is derived from an EMBL/GenBank/DDBJ whole genome shotgun (WGS) entry which is preliminary data.</text>
</comment>
<dbReference type="Proteomes" id="UP000664109">
    <property type="component" value="Unassembled WGS sequence"/>
</dbReference>